<organism evidence="1 2">
    <name type="scientific">Acetobacter cerevisiae</name>
    <dbReference type="NCBI Taxonomy" id="178900"/>
    <lineage>
        <taxon>Bacteria</taxon>
        <taxon>Pseudomonadati</taxon>
        <taxon>Pseudomonadota</taxon>
        <taxon>Alphaproteobacteria</taxon>
        <taxon>Acetobacterales</taxon>
        <taxon>Acetobacteraceae</taxon>
        <taxon>Acetobacter</taxon>
    </lineage>
</organism>
<reference evidence="1 2" key="1">
    <citation type="submission" date="2015-06" db="EMBL/GenBank/DDBJ databases">
        <title>Improved classification and identification of acetic acid bacteria using matrix-assisted laser desorption/ionization time-of-flight mass spectrometry; Gluconobacter nephelii and Gluconobacter uchimurae are later heterotypic synonyms of Gluconobacter japonicus and Gluconobacter oxydans, respectively.</title>
        <authorList>
            <person name="Li L."/>
            <person name="Cleenwerck I."/>
            <person name="De Vuyst L."/>
            <person name="Vandamme P."/>
        </authorList>
    </citation>
    <scope>NUCLEOTIDE SEQUENCE [LARGE SCALE GENOMIC DNA]</scope>
    <source>
        <strain evidence="1 2">LMG 1625</strain>
    </source>
</reference>
<sequence>MKISVFISIDLKKRVFYHLKMNAFPNRKILAISQPIRLEKTCDLHVPAKLPSFRMKHLPFIGLRLNND</sequence>
<gene>
    <name evidence="1" type="ORF">AD928_01020</name>
</gene>
<proteinExistence type="predicted"/>
<dbReference type="Proteomes" id="UP000075473">
    <property type="component" value="Unassembled WGS sequence"/>
</dbReference>
<accession>A0A149QYG6</accession>
<dbReference type="PATRIC" id="fig|178900.5.peg.1930"/>
<dbReference type="EMBL" id="LHZA01000078">
    <property type="protein sequence ID" value="KXV02360.1"/>
    <property type="molecule type" value="Genomic_DNA"/>
</dbReference>
<evidence type="ECO:0000313" key="2">
    <source>
        <dbReference type="Proteomes" id="UP000075473"/>
    </source>
</evidence>
<evidence type="ECO:0000313" key="1">
    <source>
        <dbReference type="EMBL" id="KXV02360.1"/>
    </source>
</evidence>
<dbReference type="AlphaFoldDB" id="A0A149QYG6"/>
<comment type="caution">
    <text evidence="1">The sequence shown here is derived from an EMBL/GenBank/DDBJ whole genome shotgun (WGS) entry which is preliminary data.</text>
</comment>
<name>A0A149QYG6_9PROT</name>
<protein>
    <submittedName>
        <fullName evidence="1">Uncharacterized protein</fullName>
    </submittedName>
</protein>